<dbReference type="EMBL" id="FZNQ01000004">
    <property type="protein sequence ID" value="SNR38832.1"/>
    <property type="molecule type" value="Genomic_DNA"/>
</dbReference>
<keyword evidence="4" id="KW-1185">Reference proteome</keyword>
<keyword evidence="1" id="KW-0143">Chaperone</keyword>
<evidence type="ECO:0000256" key="2">
    <source>
        <dbReference type="SAM" id="MobiDB-lite"/>
    </source>
</evidence>
<reference evidence="3 4" key="1">
    <citation type="submission" date="2017-06" db="EMBL/GenBank/DDBJ databases">
        <authorList>
            <person name="Kim H.J."/>
            <person name="Triplett B.A."/>
        </authorList>
    </citation>
    <scope>NUCLEOTIDE SEQUENCE [LARGE SCALE GENOMIC DNA]</scope>
    <source>
        <strain evidence="3 4">DSM 8800</strain>
    </source>
</reference>
<dbReference type="SUPFAM" id="SSF89155">
    <property type="entry name" value="TorD-like"/>
    <property type="match status" value="1"/>
</dbReference>
<dbReference type="Pfam" id="PF02613">
    <property type="entry name" value="Nitrate_red_del"/>
    <property type="match status" value="1"/>
</dbReference>
<dbReference type="InterPro" id="IPR050289">
    <property type="entry name" value="TorD/DmsD_chaperones"/>
</dbReference>
<dbReference type="InterPro" id="IPR020945">
    <property type="entry name" value="DMSO/NO3_reduct_chaperone"/>
</dbReference>
<sequence length="238" mass="26298">MSKRRPTRRTEPQGHTRRTDHHADDRERWASLYTLLAEGLKHPDERLYRDVKAGRFAAEYTALAEALSIPVPDGPGSPDAVPTGRAAFDREYTALFEGLRTPYAPLVESVYRPWHDGTAGGGLLGPPAADMQRRYDAGGFSVPSAYQPDHLALVFEYAAALLRTDERTAYRSFLEHHLDWVPALERLADAAAADSPFHRYCVAAACETVTAARERAGVTGPDPDAVEAMVDRAEIRIE</sequence>
<accession>A0A238VWY7</accession>
<evidence type="ECO:0000313" key="4">
    <source>
        <dbReference type="Proteomes" id="UP000198397"/>
    </source>
</evidence>
<dbReference type="AlphaFoldDB" id="A0A238VWY7"/>
<dbReference type="PANTHER" id="PTHR34227:SF1">
    <property type="entry name" value="DIMETHYL SULFOXIDE REDUCTASE CHAPERONE-RELATED"/>
    <property type="match status" value="1"/>
</dbReference>
<dbReference type="InterPro" id="IPR036411">
    <property type="entry name" value="TorD-like_sf"/>
</dbReference>
<dbReference type="OrthoDB" id="204635at2157"/>
<evidence type="ECO:0000256" key="1">
    <source>
        <dbReference type="ARBA" id="ARBA00023186"/>
    </source>
</evidence>
<evidence type="ECO:0000313" key="3">
    <source>
        <dbReference type="EMBL" id="SNR38832.1"/>
    </source>
</evidence>
<feature type="region of interest" description="Disordered" evidence="2">
    <location>
        <begin position="1"/>
        <end position="24"/>
    </location>
</feature>
<proteinExistence type="predicted"/>
<organism evidence="3 4">
    <name type="scientific">Halorubrum vacuolatum</name>
    <name type="common">Natronobacterium vacuolatum</name>
    <dbReference type="NCBI Taxonomy" id="63740"/>
    <lineage>
        <taxon>Archaea</taxon>
        <taxon>Methanobacteriati</taxon>
        <taxon>Methanobacteriota</taxon>
        <taxon>Stenosarchaea group</taxon>
        <taxon>Halobacteria</taxon>
        <taxon>Halobacteriales</taxon>
        <taxon>Haloferacaceae</taxon>
        <taxon>Halorubrum</taxon>
    </lineage>
</organism>
<dbReference type="Proteomes" id="UP000198397">
    <property type="component" value="Unassembled WGS sequence"/>
</dbReference>
<dbReference type="Gene3D" id="1.10.3480.10">
    <property type="entry name" value="TorD-like"/>
    <property type="match status" value="1"/>
</dbReference>
<dbReference type="RefSeq" id="WP_089384212.1">
    <property type="nucleotide sequence ID" value="NZ_FZNQ01000004.1"/>
</dbReference>
<gene>
    <name evidence="3" type="ORF">SAMN06264855_104176</name>
</gene>
<name>A0A238VWY7_HALVU</name>
<protein>
    <submittedName>
        <fullName evidence="3">Nitrate reductase delta subunit</fullName>
    </submittedName>
</protein>
<dbReference type="PANTHER" id="PTHR34227">
    <property type="entry name" value="CHAPERONE PROTEIN YCDY"/>
    <property type="match status" value="1"/>
</dbReference>